<gene>
    <name evidence="2" type="ORF">CLOLEP_01743</name>
</gene>
<reference evidence="2 3" key="1">
    <citation type="submission" date="2007-08" db="EMBL/GenBank/DDBJ databases">
        <title>Draft genome sequence of Clostridium leptum (DSM 753).</title>
        <authorList>
            <person name="Sudarsanam P."/>
            <person name="Ley R."/>
            <person name="Guruge J."/>
            <person name="Turnbaugh P.J."/>
            <person name="Mahowald M."/>
            <person name="Liep D."/>
            <person name="Gordon J."/>
        </authorList>
    </citation>
    <scope>NUCLEOTIDE SEQUENCE [LARGE SCALE GENOMIC DNA]</scope>
    <source>
        <strain evidence="2 3">DSM 753</strain>
    </source>
</reference>
<keyword evidence="1" id="KW-0812">Transmembrane</keyword>
<dbReference type="Proteomes" id="UP000003490">
    <property type="component" value="Unassembled WGS sequence"/>
</dbReference>
<dbReference type="EMBL" id="ABCB02000018">
    <property type="protein sequence ID" value="EDO61348.1"/>
    <property type="molecule type" value="Genomic_DNA"/>
</dbReference>
<evidence type="ECO:0000313" key="3">
    <source>
        <dbReference type="Proteomes" id="UP000003490"/>
    </source>
</evidence>
<keyword evidence="1" id="KW-0472">Membrane</keyword>
<organism evidence="2 3">
    <name type="scientific">[Clostridium] leptum DSM 753</name>
    <dbReference type="NCBI Taxonomy" id="428125"/>
    <lineage>
        <taxon>Bacteria</taxon>
        <taxon>Bacillati</taxon>
        <taxon>Bacillota</taxon>
        <taxon>Clostridia</taxon>
        <taxon>Eubacteriales</taxon>
        <taxon>Oscillospiraceae</taxon>
        <taxon>Oscillospiraceae incertae sedis</taxon>
    </lineage>
</organism>
<accession>A7VT51</accession>
<evidence type="ECO:0000256" key="1">
    <source>
        <dbReference type="SAM" id="Phobius"/>
    </source>
</evidence>
<dbReference type="HOGENOM" id="CLU_2750656_0_0_9"/>
<feature type="transmembrane region" description="Helical" evidence="1">
    <location>
        <begin position="38"/>
        <end position="55"/>
    </location>
</feature>
<sequence length="70" mass="7868">MLSSIKSPFKNKNLFAQVVFANNGKLCKALEKSEYKKGSFFICILLLEFILFFNFSSGQISCSLAVSFMV</sequence>
<protein>
    <submittedName>
        <fullName evidence="2">Uncharacterized protein</fullName>
    </submittedName>
</protein>
<comment type="caution">
    <text evidence="2">The sequence shown here is derived from an EMBL/GenBank/DDBJ whole genome shotgun (WGS) entry which is preliminary data.</text>
</comment>
<proteinExistence type="predicted"/>
<name>A7VT51_9FIRM</name>
<evidence type="ECO:0000313" key="2">
    <source>
        <dbReference type="EMBL" id="EDO61348.1"/>
    </source>
</evidence>
<dbReference type="AlphaFoldDB" id="A7VT51"/>
<reference evidence="2 3" key="2">
    <citation type="submission" date="2007-08" db="EMBL/GenBank/DDBJ databases">
        <authorList>
            <person name="Fulton L."/>
            <person name="Clifton S."/>
            <person name="Fulton B."/>
            <person name="Xu J."/>
            <person name="Minx P."/>
            <person name="Pepin K.H."/>
            <person name="Johnson M."/>
            <person name="Thiruvilangam P."/>
            <person name="Bhonagiri V."/>
            <person name="Nash W.E."/>
            <person name="Wang C."/>
            <person name="Mardis E.R."/>
            <person name="Wilson R.K."/>
        </authorList>
    </citation>
    <scope>NUCLEOTIDE SEQUENCE [LARGE SCALE GENOMIC DNA]</scope>
    <source>
        <strain evidence="2 3">DSM 753</strain>
    </source>
</reference>
<keyword evidence="1" id="KW-1133">Transmembrane helix</keyword>